<dbReference type="Pfam" id="PF09935">
    <property type="entry name" value="DUF2167"/>
    <property type="match status" value="1"/>
</dbReference>
<feature type="region of interest" description="Disordered" evidence="1">
    <location>
        <begin position="31"/>
        <end position="52"/>
    </location>
</feature>
<sequence>MTTTLRASIGALILLLATAVHAAAPSAEDRARQAAEAQADARQAAKPGPTDIPLADQAVLHLPAGHVFIPQPQAGKLLNAMGNPGQDPRLHGLIFPSSEAQWFMTVRYEASGHVKDDDARDWNADDLLKSYREGTEAANEERQKMGVTPMEIIGWAEKPAYDAGTHRLVWAMSSRDKGAPADAPQGVNFNTYALGREGYFSLNLVTDLKDLAAHKPAAQALLGALEFNAGRRYADFNEKTDHVAEYGLAALVVGVAAKKLGFFALALAFIAKFAKVFLIGAALVGGAVFKFLRRSGSAGRLSPPRGAAAEPPGGQ</sequence>
<reference evidence="4 5" key="1">
    <citation type="submission" date="2020-05" db="EMBL/GenBank/DDBJ databases">
        <title>Aquincola sp. isolate from soil.</title>
        <authorList>
            <person name="Han J."/>
            <person name="Kim D.-U."/>
        </authorList>
    </citation>
    <scope>NUCLEOTIDE SEQUENCE [LARGE SCALE GENOMIC DNA]</scope>
    <source>
        <strain evidence="4 5">S2</strain>
    </source>
</reference>
<feature type="signal peptide" evidence="3">
    <location>
        <begin position="1"/>
        <end position="22"/>
    </location>
</feature>
<dbReference type="Proteomes" id="UP000737171">
    <property type="component" value="Unassembled WGS sequence"/>
</dbReference>
<proteinExistence type="predicted"/>
<dbReference type="EMBL" id="JABRWJ010000001">
    <property type="protein sequence ID" value="NRF65952.1"/>
    <property type="molecule type" value="Genomic_DNA"/>
</dbReference>
<keyword evidence="5" id="KW-1185">Reference proteome</keyword>
<protein>
    <submittedName>
        <fullName evidence="4">DUF2167 domain-containing protein</fullName>
    </submittedName>
</protein>
<accession>A0ABX2EC57</accession>
<evidence type="ECO:0000256" key="2">
    <source>
        <dbReference type="SAM" id="Phobius"/>
    </source>
</evidence>
<evidence type="ECO:0000313" key="5">
    <source>
        <dbReference type="Proteomes" id="UP000737171"/>
    </source>
</evidence>
<feature type="compositionally biased region" description="Low complexity" evidence="1">
    <location>
        <begin position="34"/>
        <end position="45"/>
    </location>
</feature>
<dbReference type="InterPro" id="IPR018682">
    <property type="entry name" value="DUF2167_membr"/>
</dbReference>
<evidence type="ECO:0000313" key="4">
    <source>
        <dbReference type="EMBL" id="NRF65952.1"/>
    </source>
</evidence>
<feature type="transmembrane region" description="Helical" evidence="2">
    <location>
        <begin position="262"/>
        <end position="292"/>
    </location>
</feature>
<organism evidence="4 5">
    <name type="scientific">Pseudaquabacterium terrae</name>
    <dbReference type="NCBI Taxonomy" id="2732868"/>
    <lineage>
        <taxon>Bacteria</taxon>
        <taxon>Pseudomonadati</taxon>
        <taxon>Pseudomonadota</taxon>
        <taxon>Betaproteobacteria</taxon>
        <taxon>Burkholderiales</taxon>
        <taxon>Sphaerotilaceae</taxon>
        <taxon>Pseudaquabacterium</taxon>
    </lineage>
</organism>
<gene>
    <name evidence="4" type="ORF">HLB44_03015</name>
</gene>
<keyword evidence="2" id="KW-1133">Transmembrane helix</keyword>
<evidence type="ECO:0000256" key="1">
    <source>
        <dbReference type="SAM" id="MobiDB-lite"/>
    </source>
</evidence>
<keyword evidence="2" id="KW-0472">Membrane</keyword>
<keyword evidence="2" id="KW-0812">Transmembrane</keyword>
<name>A0ABX2EC57_9BURK</name>
<keyword evidence="3" id="KW-0732">Signal</keyword>
<evidence type="ECO:0000256" key="3">
    <source>
        <dbReference type="SAM" id="SignalP"/>
    </source>
</evidence>
<feature type="chain" id="PRO_5046483527" evidence="3">
    <location>
        <begin position="23"/>
        <end position="315"/>
    </location>
</feature>
<comment type="caution">
    <text evidence="4">The sequence shown here is derived from an EMBL/GenBank/DDBJ whole genome shotgun (WGS) entry which is preliminary data.</text>
</comment>